<sequence>MDHQSLRQQYLEMKHKRDLKLLLHPYFIVNMLLSALFFISKTVPLFCTWMYDDCHINLQEYEMLIFLGSFVALRNKRQFSIPDYLAHFYMFAKIVSLLMFWKQNVVYAILYGVLWLVQACFLQQPVYNGPDKVLYLRDTTFEQEVIRGNPKVTWLVAFYTVWSPACTKLQPIFAELSEEFGTDLMKFGKIDVIRYPDISVKYNIDTSSWSKQLPTLILFRQGRELTRRPAIINTPKKTIQKFTFTWDNMINAFSLNEIYTNQKQTSGVANQCGSSSPTDKDKNL</sequence>
<dbReference type="WBParaSite" id="SRDH1_52610.1">
    <property type="protein sequence ID" value="SRDH1_52610.1"/>
    <property type="gene ID" value="SRDH1_52610"/>
</dbReference>
<keyword evidence="1" id="KW-0472">Membrane</keyword>
<keyword evidence="3" id="KW-1185">Reference proteome</keyword>
<protein>
    <submittedName>
        <fullName evidence="4">Protein disulfide-isomerase</fullName>
    </submittedName>
</protein>
<reference evidence="3" key="1">
    <citation type="submission" date="2022-06" db="EMBL/GenBank/DDBJ databases">
        <authorList>
            <person name="Berger JAMES D."/>
            <person name="Berger JAMES D."/>
        </authorList>
    </citation>
    <scope>NUCLEOTIDE SEQUENCE [LARGE SCALE GENOMIC DNA]</scope>
</reference>
<dbReference type="GO" id="GO:0015035">
    <property type="term" value="F:protein-disulfide reductase activity"/>
    <property type="evidence" value="ECO:0007669"/>
    <property type="project" value="TreeGrafter"/>
</dbReference>
<dbReference type="InterPro" id="IPR013766">
    <property type="entry name" value="Thioredoxin_domain"/>
</dbReference>
<dbReference type="AlphaFoldDB" id="A0AA85FJX4"/>
<feature type="domain" description="Thioredoxin" evidence="2">
    <location>
        <begin position="133"/>
        <end position="226"/>
    </location>
</feature>
<name>A0AA85FJX4_9TREM</name>
<organism evidence="3 4">
    <name type="scientific">Schistosoma rodhaini</name>
    <dbReference type="NCBI Taxonomy" id="6188"/>
    <lineage>
        <taxon>Eukaryota</taxon>
        <taxon>Metazoa</taxon>
        <taxon>Spiralia</taxon>
        <taxon>Lophotrochozoa</taxon>
        <taxon>Platyhelminthes</taxon>
        <taxon>Trematoda</taxon>
        <taxon>Digenea</taxon>
        <taxon>Strigeidida</taxon>
        <taxon>Schistosomatoidea</taxon>
        <taxon>Schistosomatidae</taxon>
        <taxon>Schistosoma</taxon>
    </lineage>
</organism>
<dbReference type="InterPro" id="IPR036249">
    <property type="entry name" value="Thioredoxin-like_sf"/>
</dbReference>
<evidence type="ECO:0000256" key="1">
    <source>
        <dbReference type="SAM" id="Phobius"/>
    </source>
</evidence>
<feature type="transmembrane region" description="Helical" evidence="1">
    <location>
        <begin position="21"/>
        <end position="40"/>
    </location>
</feature>
<evidence type="ECO:0000313" key="4">
    <source>
        <dbReference type="WBParaSite" id="SRDH1_52610.1"/>
    </source>
</evidence>
<dbReference type="SUPFAM" id="SSF52833">
    <property type="entry name" value="Thioredoxin-like"/>
    <property type="match status" value="1"/>
</dbReference>
<dbReference type="GO" id="GO:0005737">
    <property type="term" value="C:cytoplasm"/>
    <property type="evidence" value="ECO:0007669"/>
    <property type="project" value="TreeGrafter"/>
</dbReference>
<keyword evidence="1" id="KW-0812">Transmembrane</keyword>
<dbReference type="Pfam" id="PF00085">
    <property type="entry name" value="Thioredoxin"/>
    <property type="match status" value="1"/>
</dbReference>
<dbReference type="Proteomes" id="UP000050792">
    <property type="component" value="Unassembled WGS sequence"/>
</dbReference>
<keyword evidence="1" id="KW-1133">Transmembrane helix</keyword>
<reference evidence="4" key="2">
    <citation type="submission" date="2023-11" db="UniProtKB">
        <authorList>
            <consortium name="WormBaseParasite"/>
        </authorList>
    </citation>
    <scope>IDENTIFICATION</scope>
</reference>
<evidence type="ECO:0000313" key="3">
    <source>
        <dbReference type="Proteomes" id="UP000050792"/>
    </source>
</evidence>
<dbReference type="PANTHER" id="PTHR45663">
    <property type="entry name" value="GEO12009P1"/>
    <property type="match status" value="1"/>
</dbReference>
<proteinExistence type="predicted"/>
<accession>A0AA85FJX4</accession>
<dbReference type="PANTHER" id="PTHR45663:SF11">
    <property type="entry name" value="GEO12009P1"/>
    <property type="match status" value="1"/>
</dbReference>
<evidence type="ECO:0000259" key="2">
    <source>
        <dbReference type="Pfam" id="PF00085"/>
    </source>
</evidence>
<dbReference type="Gene3D" id="3.40.30.10">
    <property type="entry name" value="Glutaredoxin"/>
    <property type="match status" value="1"/>
</dbReference>